<dbReference type="SMART" id="SM00385">
    <property type="entry name" value="CYCLIN"/>
    <property type="match status" value="2"/>
</dbReference>
<dbReference type="GO" id="GO:0051301">
    <property type="term" value="P:cell division"/>
    <property type="evidence" value="ECO:0007669"/>
    <property type="project" value="UniProtKB-KW"/>
</dbReference>
<dbReference type="SMART" id="SM01332">
    <property type="entry name" value="Cyclin_C"/>
    <property type="match status" value="1"/>
</dbReference>
<dbReference type="InterPro" id="IPR013763">
    <property type="entry name" value="Cyclin-like_dom"/>
</dbReference>
<keyword evidence="8" id="KW-1185">Reference proteome</keyword>
<dbReference type="InterPro" id="IPR004367">
    <property type="entry name" value="Cyclin_C-dom"/>
</dbReference>
<feature type="domain" description="Cyclin-like" evidence="5">
    <location>
        <begin position="106"/>
        <end position="194"/>
    </location>
</feature>
<evidence type="ECO:0000256" key="3">
    <source>
        <dbReference type="ARBA" id="ARBA00023306"/>
    </source>
</evidence>
<dbReference type="OrthoDB" id="285802at2759"/>
<name>A0A8J2KIC9_9HEXA</name>
<dbReference type="GO" id="GO:0000278">
    <property type="term" value="P:mitotic cell cycle"/>
    <property type="evidence" value="ECO:0007669"/>
    <property type="project" value="UniProtKB-ARBA"/>
</dbReference>
<dbReference type="PANTHER" id="PTHR10177">
    <property type="entry name" value="CYCLINS"/>
    <property type="match status" value="1"/>
</dbReference>
<evidence type="ECO:0000256" key="4">
    <source>
        <dbReference type="RuleBase" id="RU000383"/>
    </source>
</evidence>
<sequence length="340" mass="38881">MAAVASSSHSSTADSPLLMVKFGGFKMPGSSSPNIQDSCCFEGLYAGFQEVVYRVHEMKNAFGTNDVDHFCVQVQDYVSVLMDREKNRLKYQGNSPERAARPTMVKFMMQIAEGEELTRATLHLAMYLYDRFADCHSIPITQLWLAALCCLVIAGKLEERDAKTPKVRKLQAYLPAAATFSTRLFTELEKYILDYFKWSLLLPNAYTFLEFFALFIIDAHEERNLREIESNNNNNFLSFSLQDGHFSTRNVNTIRFFAVEVLDTLLCEEPNDDFPPSLVAASTMMLSRRVHGYCDWSERLQFITKYSKAQVLTCCQMYIQKIYESQSTKCCCSDSSYPKL</sequence>
<reference evidence="7" key="1">
    <citation type="submission" date="2021-06" db="EMBL/GenBank/DDBJ databases">
        <authorList>
            <person name="Hodson N. C."/>
            <person name="Mongue J. A."/>
            <person name="Jaron S. K."/>
        </authorList>
    </citation>
    <scope>NUCLEOTIDE SEQUENCE</scope>
</reference>
<evidence type="ECO:0000259" key="5">
    <source>
        <dbReference type="SMART" id="SM00385"/>
    </source>
</evidence>
<dbReference type="InterPro" id="IPR048258">
    <property type="entry name" value="Cyclins_cyclin-box"/>
</dbReference>
<organism evidence="7 8">
    <name type="scientific">Allacma fusca</name>
    <dbReference type="NCBI Taxonomy" id="39272"/>
    <lineage>
        <taxon>Eukaryota</taxon>
        <taxon>Metazoa</taxon>
        <taxon>Ecdysozoa</taxon>
        <taxon>Arthropoda</taxon>
        <taxon>Hexapoda</taxon>
        <taxon>Collembola</taxon>
        <taxon>Symphypleona</taxon>
        <taxon>Sminthuridae</taxon>
        <taxon>Allacma</taxon>
    </lineage>
</organism>
<evidence type="ECO:0000259" key="6">
    <source>
        <dbReference type="SMART" id="SM01332"/>
    </source>
</evidence>
<proteinExistence type="inferred from homology"/>
<comment type="similarity">
    <text evidence="4">Belongs to the cyclin family.</text>
</comment>
<gene>
    <name evidence="7" type="ORF">AFUS01_LOCUS15185</name>
</gene>
<dbReference type="InterPro" id="IPR006671">
    <property type="entry name" value="Cyclin_N"/>
</dbReference>
<dbReference type="EMBL" id="CAJVCH010133099">
    <property type="protein sequence ID" value="CAG7726266.1"/>
    <property type="molecule type" value="Genomic_DNA"/>
</dbReference>
<dbReference type="PROSITE" id="PS00292">
    <property type="entry name" value="CYCLINS"/>
    <property type="match status" value="1"/>
</dbReference>
<feature type="domain" description="Cyclin-like" evidence="5">
    <location>
        <begin position="234"/>
        <end position="320"/>
    </location>
</feature>
<keyword evidence="2 4" id="KW-0195">Cyclin</keyword>
<dbReference type="InterPro" id="IPR039361">
    <property type="entry name" value="Cyclin"/>
</dbReference>
<keyword evidence="3" id="KW-0131">Cell cycle</keyword>
<protein>
    <submittedName>
        <fullName evidence="7">Uncharacterized protein</fullName>
    </submittedName>
</protein>
<dbReference type="Pfam" id="PF00134">
    <property type="entry name" value="Cyclin_N"/>
    <property type="match status" value="1"/>
</dbReference>
<accession>A0A8J2KIC9</accession>
<dbReference type="Pfam" id="PF02984">
    <property type="entry name" value="Cyclin_C"/>
    <property type="match status" value="1"/>
</dbReference>
<evidence type="ECO:0000313" key="8">
    <source>
        <dbReference type="Proteomes" id="UP000708208"/>
    </source>
</evidence>
<evidence type="ECO:0000256" key="2">
    <source>
        <dbReference type="ARBA" id="ARBA00023127"/>
    </source>
</evidence>
<dbReference type="AlphaFoldDB" id="A0A8J2KIC9"/>
<keyword evidence="1" id="KW-0132">Cell division</keyword>
<feature type="domain" description="Cyclin C-terminal" evidence="6">
    <location>
        <begin position="203"/>
        <end position="340"/>
    </location>
</feature>
<comment type="caution">
    <text evidence="7">The sequence shown here is derived from an EMBL/GenBank/DDBJ whole genome shotgun (WGS) entry which is preliminary data.</text>
</comment>
<evidence type="ECO:0000256" key="1">
    <source>
        <dbReference type="ARBA" id="ARBA00022618"/>
    </source>
</evidence>
<evidence type="ECO:0000313" key="7">
    <source>
        <dbReference type="EMBL" id="CAG7726266.1"/>
    </source>
</evidence>
<dbReference type="Proteomes" id="UP000708208">
    <property type="component" value="Unassembled WGS sequence"/>
</dbReference>